<feature type="non-terminal residue" evidence="1">
    <location>
        <position position="1"/>
    </location>
</feature>
<protein>
    <recommendedName>
        <fullName evidence="2">Extracellular solute-binding protein</fullName>
    </recommendedName>
</protein>
<accession>X1TUE0</accession>
<name>X1TUE0_9ZZZZ</name>
<evidence type="ECO:0008006" key="2">
    <source>
        <dbReference type="Google" id="ProtNLM"/>
    </source>
</evidence>
<evidence type="ECO:0000313" key="1">
    <source>
        <dbReference type="EMBL" id="GAJ08948.1"/>
    </source>
</evidence>
<dbReference type="EMBL" id="BARW01033364">
    <property type="protein sequence ID" value="GAJ08948.1"/>
    <property type="molecule type" value="Genomic_DNA"/>
</dbReference>
<organism evidence="1">
    <name type="scientific">marine sediment metagenome</name>
    <dbReference type="NCBI Taxonomy" id="412755"/>
    <lineage>
        <taxon>unclassified sequences</taxon>
        <taxon>metagenomes</taxon>
        <taxon>ecological metagenomes</taxon>
    </lineage>
</organism>
<dbReference type="SUPFAM" id="SSF53850">
    <property type="entry name" value="Periplasmic binding protein-like II"/>
    <property type="match status" value="1"/>
</dbReference>
<dbReference type="AlphaFoldDB" id="X1TUE0"/>
<proteinExistence type="predicted"/>
<reference evidence="1" key="1">
    <citation type="journal article" date="2014" name="Front. Microbiol.">
        <title>High frequency of phylogenetically diverse reductive dehalogenase-homologous genes in deep subseafloor sedimentary metagenomes.</title>
        <authorList>
            <person name="Kawai M."/>
            <person name="Futagami T."/>
            <person name="Toyoda A."/>
            <person name="Takaki Y."/>
            <person name="Nishi S."/>
            <person name="Hori S."/>
            <person name="Arai W."/>
            <person name="Tsubouchi T."/>
            <person name="Morono Y."/>
            <person name="Uchiyama I."/>
            <person name="Ito T."/>
            <person name="Fujiyama A."/>
            <person name="Inagaki F."/>
            <person name="Takami H."/>
        </authorList>
    </citation>
    <scope>NUCLEOTIDE SEQUENCE</scope>
    <source>
        <strain evidence="1">Expedition CK06-06</strain>
    </source>
</reference>
<comment type="caution">
    <text evidence="1">The sequence shown here is derived from an EMBL/GenBank/DDBJ whole genome shotgun (WGS) entry which is preliminary data.</text>
</comment>
<dbReference type="Gene3D" id="3.40.190.10">
    <property type="entry name" value="Periplasmic binding protein-like II"/>
    <property type="match status" value="2"/>
</dbReference>
<sequence>EIVEEMYATGLILESNVLLGYGDGPNVFAEDKAVFYIDGDWRVSAFSAVPDGLMTPEKQEKITLTVLPDFAGQVGPSGSTSFVASTGLGMKAGLSQEKAEAAWKLISFYVGPIAANKRLLGGSLKPPSLANLDISDVEMAPLDRKLFTFYAPHPPTLILDAVIPADGVQRINTGLQELALGDITPEKLAAQIEAAVASVR</sequence>
<gene>
    <name evidence="1" type="ORF">S12H4_52559</name>
</gene>